<keyword evidence="7" id="KW-0611">Plant defense</keyword>
<dbReference type="InterPro" id="IPR050783">
    <property type="entry name" value="Oxylipin_biosynth_metab"/>
</dbReference>
<dbReference type="CDD" id="cd09818">
    <property type="entry name" value="PIOX_like"/>
    <property type="match status" value="1"/>
</dbReference>
<evidence type="ECO:0000256" key="4">
    <source>
        <dbReference type="ARBA" id="ARBA00022617"/>
    </source>
</evidence>
<dbReference type="GO" id="GO:0006952">
    <property type="term" value="P:defense response"/>
    <property type="evidence" value="ECO:0007669"/>
    <property type="project" value="UniProtKB-KW"/>
</dbReference>
<feature type="binding site" description="axial binding residue" evidence="15">
    <location>
        <position position="410"/>
    </location>
    <ligand>
        <name>heme b</name>
        <dbReference type="ChEBI" id="CHEBI:60344"/>
    </ligand>
    <ligandPart>
        <name>Fe</name>
        <dbReference type="ChEBI" id="CHEBI:18248"/>
    </ligandPart>
</feature>
<evidence type="ECO:0000256" key="15">
    <source>
        <dbReference type="PIRSR" id="PIRSR619791-2"/>
    </source>
</evidence>
<comment type="caution">
    <text evidence="17">The sequence shown here is derived from an EMBL/GenBank/DDBJ whole genome shotgun (WGS) entry which is preliminary data.</text>
</comment>
<organism evidence="17 18">
    <name type="scientific">Achaetomium macrosporum</name>
    <dbReference type="NCBI Taxonomy" id="79813"/>
    <lineage>
        <taxon>Eukaryota</taxon>
        <taxon>Fungi</taxon>
        <taxon>Dikarya</taxon>
        <taxon>Ascomycota</taxon>
        <taxon>Pezizomycotina</taxon>
        <taxon>Sordariomycetes</taxon>
        <taxon>Sordariomycetidae</taxon>
        <taxon>Sordariales</taxon>
        <taxon>Chaetomiaceae</taxon>
        <taxon>Achaetomium</taxon>
    </lineage>
</organism>
<sequence>MTSDSATANGVNATEDSKRKSDQDEQLLPFFQPSIAERIGIGAFKLLNKVVPWYKLPGIIGAFNLAFLRIELRQYNLYDGYASTEAQGNPHDNPLRDKRYLGARHSDGKFNSLDMPLMGCKGMRFGRNFPRHVTGKPTEEELWTPNPRMISDKFMARRDFIPATTLNMLAAAWIQFQIHDWFNHVQSEEKFNVPLPDGGDPWPHPHMEIFRTKPDEVRDSSDIKCPGYNNENTAWWDGSQIYGSSEEATKALRTKLPDGKLTLDDTGIASFLPRDKDGNPLTGFNSNWWIGMEMLHTLFALEHNAICDALKAAYPDMTGDQIFDKARLVNCALMAKIHTVEWTPAILAHPALQIGMAANWWGIVGEKLTKMLGRISKTSEIISGIPGSGAEQDGAPYSLTEEFVSVYRMHSLIPDNIAFFSATTGKHIQTIPVESMTFSHASEPLRTSLLTFPDAFYSFGINYPGAITTRNYPRFLRQLHTPDGQTRDLGTVDILRDRERGVPRYCAFRRLLRMSVPSTFEELTGGNTILANELREAYGGDIEMVDALVGSHAEPVIPGFGFSETAFRVFILMASRRLKSDRFIAGPPHGAEGEEVGGWNEGTYTKVGFKWVQDMGMRDVLGRHFPELRGHLDKGKGKNVFAPWVKMAESERYKGVETNAPV</sequence>
<evidence type="ECO:0000256" key="3">
    <source>
        <dbReference type="ARBA" id="ARBA00022559"/>
    </source>
</evidence>
<dbReference type="GO" id="GO:0004601">
    <property type="term" value="F:peroxidase activity"/>
    <property type="evidence" value="ECO:0007669"/>
    <property type="project" value="UniProtKB-KW"/>
</dbReference>
<dbReference type="InterPro" id="IPR037120">
    <property type="entry name" value="Haem_peroxidase_sf_animal"/>
</dbReference>
<feature type="region of interest" description="Disordered" evidence="16">
    <location>
        <begin position="1"/>
        <end position="24"/>
    </location>
</feature>
<dbReference type="GO" id="GO:0006633">
    <property type="term" value="P:fatty acid biosynthetic process"/>
    <property type="evidence" value="ECO:0007669"/>
    <property type="project" value="UniProtKB-KW"/>
</dbReference>
<dbReference type="GO" id="GO:0046872">
    <property type="term" value="F:metal ion binding"/>
    <property type="evidence" value="ECO:0007669"/>
    <property type="project" value="UniProtKB-KW"/>
</dbReference>
<gene>
    <name evidence="17" type="ORF">C8A03DRAFT_38283</name>
</gene>
<evidence type="ECO:0000256" key="5">
    <source>
        <dbReference type="ARBA" id="ARBA00022723"/>
    </source>
</evidence>
<dbReference type="Pfam" id="PF03098">
    <property type="entry name" value="An_peroxidase"/>
    <property type="match status" value="1"/>
</dbReference>
<proteinExistence type="predicted"/>
<keyword evidence="5 15" id="KW-0479">Metal-binding</keyword>
<keyword evidence="12" id="KW-0443">Lipid metabolism</keyword>
<dbReference type="InterPro" id="IPR010255">
    <property type="entry name" value="Haem_peroxidase_sf"/>
</dbReference>
<dbReference type="PANTHER" id="PTHR11903:SF11">
    <property type="entry name" value="ALPHA-DIOXYGENASE 1"/>
    <property type="match status" value="1"/>
</dbReference>
<evidence type="ECO:0000256" key="14">
    <source>
        <dbReference type="PIRSR" id="PIRSR619791-1"/>
    </source>
</evidence>
<dbReference type="InterPro" id="IPR034815">
    <property type="entry name" value="A_dioxygenase"/>
</dbReference>
<keyword evidence="4 15" id="KW-0349">Heme</keyword>
<dbReference type="PANTHER" id="PTHR11903">
    <property type="entry name" value="PROSTAGLANDIN G/H SYNTHASE"/>
    <property type="match status" value="1"/>
</dbReference>
<protein>
    <submittedName>
        <fullName evidence="17">Alpha-dioxygenase 2</fullName>
    </submittedName>
</protein>
<evidence type="ECO:0000256" key="2">
    <source>
        <dbReference type="ARBA" id="ARBA00022516"/>
    </source>
</evidence>
<evidence type="ECO:0000256" key="6">
    <source>
        <dbReference type="ARBA" id="ARBA00022767"/>
    </source>
</evidence>
<dbReference type="GO" id="GO:0031408">
    <property type="term" value="P:oxylipin biosynthetic process"/>
    <property type="evidence" value="ECO:0007669"/>
    <property type="project" value="UniProtKB-KW"/>
</dbReference>
<dbReference type="Gene3D" id="1.10.640.10">
    <property type="entry name" value="Haem peroxidase domain superfamily, animal type"/>
    <property type="match status" value="1"/>
</dbReference>
<dbReference type="GO" id="GO:0016702">
    <property type="term" value="F:oxidoreductase activity, acting on single donors with incorporation of molecular oxygen, incorporation of two atoms of oxygen"/>
    <property type="evidence" value="ECO:0007669"/>
    <property type="project" value="TreeGrafter"/>
</dbReference>
<keyword evidence="6" id="KW-0925">Oxylipin biosynthesis</keyword>
<dbReference type="GO" id="GO:0006979">
    <property type="term" value="P:response to oxidative stress"/>
    <property type="evidence" value="ECO:0007669"/>
    <property type="project" value="InterPro"/>
</dbReference>
<evidence type="ECO:0000256" key="1">
    <source>
        <dbReference type="ARBA" id="ARBA00001913"/>
    </source>
</evidence>
<dbReference type="AlphaFoldDB" id="A0AAN7C2E2"/>
<keyword evidence="2" id="KW-0444">Lipid biosynthesis</keyword>
<reference evidence="17" key="1">
    <citation type="journal article" date="2023" name="Mol. Phylogenet. Evol.">
        <title>Genome-scale phylogeny and comparative genomics of the fungal order Sordariales.</title>
        <authorList>
            <person name="Hensen N."/>
            <person name="Bonometti L."/>
            <person name="Westerberg I."/>
            <person name="Brannstrom I.O."/>
            <person name="Guillou S."/>
            <person name="Cros-Aarteil S."/>
            <person name="Calhoun S."/>
            <person name="Haridas S."/>
            <person name="Kuo A."/>
            <person name="Mondo S."/>
            <person name="Pangilinan J."/>
            <person name="Riley R."/>
            <person name="LaButti K."/>
            <person name="Andreopoulos B."/>
            <person name="Lipzen A."/>
            <person name="Chen C."/>
            <person name="Yan M."/>
            <person name="Daum C."/>
            <person name="Ng V."/>
            <person name="Clum A."/>
            <person name="Steindorff A."/>
            <person name="Ohm R.A."/>
            <person name="Martin F."/>
            <person name="Silar P."/>
            <person name="Natvig D.O."/>
            <person name="Lalanne C."/>
            <person name="Gautier V."/>
            <person name="Ament-Velasquez S.L."/>
            <person name="Kruys A."/>
            <person name="Hutchinson M.I."/>
            <person name="Powell A.J."/>
            <person name="Barry K."/>
            <person name="Miller A.N."/>
            <person name="Grigoriev I.V."/>
            <person name="Debuchy R."/>
            <person name="Gladieux P."/>
            <person name="Hiltunen Thoren M."/>
            <person name="Johannesson H."/>
        </authorList>
    </citation>
    <scope>NUCLEOTIDE SEQUENCE</scope>
    <source>
        <strain evidence="17">CBS 532.94</strain>
    </source>
</reference>
<evidence type="ECO:0000256" key="13">
    <source>
        <dbReference type="ARBA" id="ARBA00023160"/>
    </source>
</evidence>
<dbReference type="EMBL" id="MU860439">
    <property type="protein sequence ID" value="KAK4233965.1"/>
    <property type="molecule type" value="Genomic_DNA"/>
</dbReference>
<keyword evidence="8" id="KW-0276">Fatty acid metabolism</keyword>
<comment type="cofactor">
    <cofactor evidence="1">
        <name>Ca(2+)</name>
        <dbReference type="ChEBI" id="CHEBI:29108"/>
    </cofactor>
</comment>
<evidence type="ECO:0000256" key="11">
    <source>
        <dbReference type="ARBA" id="ARBA00023004"/>
    </source>
</evidence>
<feature type="active site" description="For cyclooxygenase activity" evidence="14">
    <location>
        <position position="407"/>
    </location>
</feature>
<evidence type="ECO:0000313" key="18">
    <source>
        <dbReference type="Proteomes" id="UP001303760"/>
    </source>
</evidence>
<keyword evidence="3" id="KW-0575">Peroxidase</keyword>
<keyword evidence="18" id="KW-1185">Reference proteome</keyword>
<evidence type="ECO:0000256" key="12">
    <source>
        <dbReference type="ARBA" id="ARBA00023098"/>
    </source>
</evidence>
<dbReference type="Proteomes" id="UP001303760">
    <property type="component" value="Unassembled WGS sequence"/>
</dbReference>
<dbReference type="GO" id="GO:0020037">
    <property type="term" value="F:heme binding"/>
    <property type="evidence" value="ECO:0007669"/>
    <property type="project" value="InterPro"/>
</dbReference>
<evidence type="ECO:0000256" key="10">
    <source>
        <dbReference type="ARBA" id="ARBA00023002"/>
    </source>
</evidence>
<feature type="active site" description="Proton acceptor" evidence="14">
    <location>
        <position position="179"/>
    </location>
</feature>
<keyword evidence="9" id="KW-0223">Dioxygenase</keyword>
<dbReference type="PROSITE" id="PS50292">
    <property type="entry name" value="PEROXIDASE_3"/>
    <property type="match status" value="1"/>
</dbReference>
<keyword evidence="11 15" id="KW-0408">Iron</keyword>
<keyword evidence="10" id="KW-0560">Oxidoreductase</keyword>
<evidence type="ECO:0000313" key="17">
    <source>
        <dbReference type="EMBL" id="KAK4233965.1"/>
    </source>
</evidence>
<keyword evidence="13" id="KW-0275">Fatty acid biosynthesis</keyword>
<reference evidence="17" key="2">
    <citation type="submission" date="2023-05" db="EMBL/GenBank/DDBJ databases">
        <authorList>
            <consortium name="Lawrence Berkeley National Laboratory"/>
            <person name="Steindorff A."/>
            <person name="Hensen N."/>
            <person name="Bonometti L."/>
            <person name="Westerberg I."/>
            <person name="Brannstrom I.O."/>
            <person name="Guillou S."/>
            <person name="Cros-Aarteil S."/>
            <person name="Calhoun S."/>
            <person name="Haridas S."/>
            <person name="Kuo A."/>
            <person name="Mondo S."/>
            <person name="Pangilinan J."/>
            <person name="Riley R."/>
            <person name="Labutti K."/>
            <person name="Andreopoulos B."/>
            <person name="Lipzen A."/>
            <person name="Chen C."/>
            <person name="Yanf M."/>
            <person name="Daum C."/>
            <person name="Ng V."/>
            <person name="Clum A."/>
            <person name="Ohm R."/>
            <person name="Martin F."/>
            <person name="Silar P."/>
            <person name="Natvig D."/>
            <person name="Lalanne C."/>
            <person name="Gautier V."/>
            <person name="Ament-Velasquez S.L."/>
            <person name="Kruys A."/>
            <person name="Hutchinson M.I."/>
            <person name="Powell A.J."/>
            <person name="Barry K."/>
            <person name="Miller A.N."/>
            <person name="Grigoriev I.V."/>
            <person name="Debuchy R."/>
            <person name="Gladieux P."/>
            <person name="Thoren M.H."/>
            <person name="Johannesson H."/>
        </authorList>
    </citation>
    <scope>NUCLEOTIDE SEQUENCE</scope>
    <source>
        <strain evidence="17">CBS 532.94</strain>
    </source>
</reference>
<evidence type="ECO:0000256" key="8">
    <source>
        <dbReference type="ARBA" id="ARBA00022832"/>
    </source>
</evidence>
<evidence type="ECO:0000256" key="16">
    <source>
        <dbReference type="SAM" id="MobiDB-lite"/>
    </source>
</evidence>
<evidence type="ECO:0000256" key="9">
    <source>
        <dbReference type="ARBA" id="ARBA00022964"/>
    </source>
</evidence>
<evidence type="ECO:0000256" key="7">
    <source>
        <dbReference type="ARBA" id="ARBA00022821"/>
    </source>
</evidence>
<name>A0AAN7C2E2_9PEZI</name>
<feature type="compositionally biased region" description="Polar residues" evidence="16">
    <location>
        <begin position="1"/>
        <end position="14"/>
    </location>
</feature>
<accession>A0AAN7C2E2</accession>
<dbReference type="InterPro" id="IPR019791">
    <property type="entry name" value="Haem_peroxidase_animal"/>
</dbReference>
<dbReference type="SUPFAM" id="SSF48113">
    <property type="entry name" value="Heme-dependent peroxidases"/>
    <property type="match status" value="1"/>
</dbReference>